<evidence type="ECO:0000256" key="5">
    <source>
        <dbReference type="ARBA" id="ARBA00022692"/>
    </source>
</evidence>
<keyword evidence="4" id="KW-0436">Ligase</keyword>
<feature type="transmembrane region" description="Helical" evidence="8">
    <location>
        <begin position="513"/>
        <end position="531"/>
    </location>
</feature>
<protein>
    <submittedName>
        <fullName evidence="11">AMP-binding protein</fullName>
    </submittedName>
</protein>
<dbReference type="Pfam" id="PF00892">
    <property type="entry name" value="EamA"/>
    <property type="match status" value="2"/>
</dbReference>
<comment type="similarity">
    <text evidence="2">Belongs to the ATP-dependent AMP-binding enzyme family.</text>
</comment>
<proteinExistence type="inferred from homology"/>
<evidence type="ECO:0000256" key="7">
    <source>
        <dbReference type="ARBA" id="ARBA00023136"/>
    </source>
</evidence>
<evidence type="ECO:0000259" key="10">
    <source>
        <dbReference type="Pfam" id="PF00892"/>
    </source>
</evidence>
<name>A0AAW9V669_9GAMM</name>
<dbReference type="AlphaFoldDB" id="A0AAW9V669"/>
<keyword evidence="7 8" id="KW-0472">Membrane</keyword>
<dbReference type="GO" id="GO:0031956">
    <property type="term" value="F:medium-chain fatty acid-CoA ligase activity"/>
    <property type="evidence" value="ECO:0007669"/>
    <property type="project" value="TreeGrafter"/>
</dbReference>
<dbReference type="GO" id="GO:0006631">
    <property type="term" value="P:fatty acid metabolic process"/>
    <property type="evidence" value="ECO:0007669"/>
    <property type="project" value="TreeGrafter"/>
</dbReference>
<sequence length="812" mass="90619">MIPLKRIKEIKVSRKNHHALIDNNIRITWSEFEEQVSIVLANIVNMTDILKLKSVCYISPNRYELIHLASVFATLKVPFIGIDYTQNNNNIGSMLEVCECSILVISSSFCVKNNINLSEHSINRGLIDLDCLYESTLNYNLLLEDHGFSFEERDYSRPFNAISFTSGTSGVPKAAIRSSSFDLRRFSYFTLKYGFNSKDRHLLAMPLYHAAGNGWSRLFMSLGATLVIADPSKTDKIASLIVNEQITTSAMTPTILKSAVSDYKKSGVNCNQLDFILVGGKHLTTETKVEAISTFGPVIYEYYGTTETGVNTIAEPEDLLSKPASVGKPYDGNKIIILDKNNNVLNPYSKGRVAIYSYMNMDDYKNSNKQCFLHNKREYLITPETGYIDDQGYLFLSNRTQGATSHDLYSIQNEIEHINCVSDCAVIPDESKSGYFICVYVLDDGEFFNISDIEDDIKVILKKNKVKTSIIKKIDKVPYSPSGKVINKELINKLKDTVVVNSDNNVSFKSNSIFKFILGVILLILTAASWGAMFPITKNALKYTDAVNITLIRYGIASLIFIAILLFKEGVKSIIPDKNFWKLWFFGTLGFAGFSILAFAGLSMTKAEHGAIIMALMPLLTAIMLWVLKDKKPHKITIVSILLAFFGVFLVITKGSLSSISDGNLFAGIIILLGAFCWVTYTIGASYINGYSVLRYTSLSCFLGAISIFIIAMILYYFRVIDIPNLNVVYEIKYELIYLIVIAGVFAVFAWNKGIEILGPVNGVLFINLVPVTAFIIGLTNGVIFTNIETFGMLLTIFAIIINNLAIRLLNK</sequence>
<accession>A0AAW9V669</accession>
<evidence type="ECO:0000256" key="8">
    <source>
        <dbReference type="SAM" id="Phobius"/>
    </source>
</evidence>
<feature type="transmembrane region" description="Helical" evidence="8">
    <location>
        <begin position="696"/>
        <end position="716"/>
    </location>
</feature>
<feature type="transmembrane region" description="Helical" evidence="8">
    <location>
        <begin position="610"/>
        <end position="628"/>
    </location>
</feature>
<keyword evidence="6 8" id="KW-1133">Transmembrane helix</keyword>
<feature type="transmembrane region" description="Helical" evidence="8">
    <location>
        <begin position="791"/>
        <end position="810"/>
    </location>
</feature>
<feature type="transmembrane region" description="Helical" evidence="8">
    <location>
        <begin position="583"/>
        <end position="604"/>
    </location>
</feature>
<dbReference type="PANTHER" id="PTHR43201:SF5">
    <property type="entry name" value="MEDIUM-CHAIN ACYL-COA LIGASE ACSF2, MITOCHONDRIAL"/>
    <property type="match status" value="1"/>
</dbReference>
<dbReference type="Proteomes" id="UP000449944">
    <property type="component" value="Unassembled WGS sequence"/>
</dbReference>
<dbReference type="SUPFAM" id="SSF56801">
    <property type="entry name" value="Acetyl-CoA synthetase-like"/>
    <property type="match status" value="1"/>
</dbReference>
<feature type="domain" description="AMP-dependent synthetase/ligase" evidence="9">
    <location>
        <begin position="14"/>
        <end position="364"/>
    </location>
</feature>
<feature type="transmembrane region" description="Helical" evidence="8">
    <location>
        <begin position="736"/>
        <end position="752"/>
    </location>
</feature>
<feature type="transmembrane region" description="Helical" evidence="8">
    <location>
        <begin position="764"/>
        <end position="785"/>
    </location>
</feature>
<dbReference type="GO" id="GO:0016020">
    <property type="term" value="C:membrane"/>
    <property type="evidence" value="ECO:0007669"/>
    <property type="project" value="InterPro"/>
</dbReference>
<evidence type="ECO:0000256" key="3">
    <source>
        <dbReference type="ARBA" id="ARBA00022475"/>
    </source>
</evidence>
<dbReference type="Pfam" id="PF00501">
    <property type="entry name" value="AMP-binding"/>
    <property type="match status" value="1"/>
</dbReference>
<gene>
    <name evidence="11" type="ORF">GKR67_00655</name>
</gene>
<comment type="caution">
    <text evidence="11">The sequence shown here is derived from an EMBL/GenBank/DDBJ whole genome shotgun (WGS) entry which is preliminary data.</text>
</comment>
<feature type="transmembrane region" description="Helical" evidence="8">
    <location>
        <begin position="635"/>
        <end position="653"/>
    </location>
</feature>
<dbReference type="InterPro" id="IPR000620">
    <property type="entry name" value="EamA_dom"/>
</dbReference>
<dbReference type="PROSITE" id="PS00455">
    <property type="entry name" value="AMP_BINDING"/>
    <property type="match status" value="1"/>
</dbReference>
<comment type="subcellular location">
    <subcellularLocation>
        <location evidence="1">Cell membrane</location>
        <topology evidence="1">Multi-pass membrane protein</topology>
    </subcellularLocation>
</comment>
<keyword evidence="5 8" id="KW-0812">Transmembrane</keyword>
<evidence type="ECO:0000256" key="2">
    <source>
        <dbReference type="ARBA" id="ARBA00006432"/>
    </source>
</evidence>
<evidence type="ECO:0000256" key="4">
    <source>
        <dbReference type="ARBA" id="ARBA00022598"/>
    </source>
</evidence>
<dbReference type="InterPro" id="IPR037185">
    <property type="entry name" value="EmrE-like"/>
</dbReference>
<evidence type="ECO:0000313" key="11">
    <source>
        <dbReference type="EMBL" id="MTC33142.1"/>
    </source>
</evidence>
<dbReference type="Gene3D" id="3.40.50.12780">
    <property type="entry name" value="N-terminal domain of ligase-like"/>
    <property type="match status" value="1"/>
</dbReference>
<dbReference type="EMBL" id="WLUB01000005">
    <property type="protein sequence ID" value="MTC33142.1"/>
    <property type="molecule type" value="Genomic_DNA"/>
</dbReference>
<evidence type="ECO:0000256" key="6">
    <source>
        <dbReference type="ARBA" id="ARBA00022989"/>
    </source>
</evidence>
<feature type="domain" description="EamA" evidence="10">
    <location>
        <begin position="668"/>
        <end position="804"/>
    </location>
</feature>
<dbReference type="InterPro" id="IPR020845">
    <property type="entry name" value="AMP-binding_CS"/>
</dbReference>
<dbReference type="InterPro" id="IPR042099">
    <property type="entry name" value="ANL_N_sf"/>
</dbReference>
<feature type="transmembrane region" description="Helical" evidence="8">
    <location>
        <begin position="551"/>
        <end position="571"/>
    </location>
</feature>
<dbReference type="SUPFAM" id="SSF103481">
    <property type="entry name" value="Multidrug resistance efflux transporter EmrE"/>
    <property type="match status" value="1"/>
</dbReference>
<dbReference type="PANTHER" id="PTHR43201">
    <property type="entry name" value="ACYL-COA SYNTHETASE"/>
    <property type="match status" value="1"/>
</dbReference>
<feature type="domain" description="EamA" evidence="10">
    <location>
        <begin position="518"/>
        <end position="652"/>
    </location>
</feature>
<reference evidence="11 12" key="1">
    <citation type="submission" date="2019-10" db="EMBL/GenBank/DDBJ databases">
        <title>Comparative genomic analysis of Providencia.</title>
        <authorList>
            <person name="Yuan C."/>
            <person name="Wei Y."/>
            <person name="Yin Z."/>
        </authorList>
    </citation>
    <scope>NUCLEOTIDE SEQUENCE [LARGE SCALE GENOMIC DNA]</scope>
    <source>
        <strain evidence="12">wls1934</strain>
    </source>
</reference>
<organism evidence="11 12">
    <name type="scientific">Providencia alcalifaciens</name>
    <dbReference type="NCBI Taxonomy" id="126385"/>
    <lineage>
        <taxon>Bacteria</taxon>
        <taxon>Pseudomonadati</taxon>
        <taxon>Pseudomonadota</taxon>
        <taxon>Gammaproteobacteria</taxon>
        <taxon>Enterobacterales</taxon>
        <taxon>Morganellaceae</taxon>
        <taxon>Providencia</taxon>
    </lineage>
</organism>
<feature type="transmembrane region" description="Helical" evidence="8">
    <location>
        <begin position="665"/>
        <end position="684"/>
    </location>
</feature>
<keyword evidence="3" id="KW-1003">Cell membrane</keyword>
<evidence type="ECO:0000259" key="9">
    <source>
        <dbReference type="Pfam" id="PF00501"/>
    </source>
</evidence>
<evidence type="ECO:0000313" key="12">
    <source>
        <dbReference type="Proteomes" id="UP000449944"/>
    </source>
</evidence>
<evidence type="ECO:0000256" key="1">
    <source>
        <dbReference type="ARBA" id="ARBA00004651"/>
    </source>
</evidence>
<dbReference type="InterPro" id="IPR000873">
    <property type="entry name" value="AMP-dep_synth/lig_dom"/>
</dbReference>